<dbReference type="InterPro" id="IPR052163">
    <property type="entry name" value="DGC-Regulatory_Protein"/>
</dbReference>
<feature type="transmembrane region" description="Helical" evidence="2">
    <location>
        <begin position="317"/>
        <end position="340"/>
    </location>
</feature>
<feature type="transmembrane region" description="Helical" evidence="2">
    <location>
        <begin position="128"/>
        <end position="151"/>
    </location>
</feature>
<organism evidence="4 5">
    <name type="scientific">Frankia umida</name>
    <dbReference type="NCBI Taxonomy" id="573489"/>
    <lineage>
        <taxon>Bacteria</taxon>
        <taxon>Bacillati</taxon>
        <taxon>Actinomycetota</taxon>
        <taxon>Actinomycetes</taxon>
        <taxon>Frankiales</taxon>
        <taxon>Frankiaceae</taxon>
        <taxon>Frankia</taxon>
    </lineage>
</organism>
<dbReference type="InterPro" id="IPR000160">
    <property type="entry name" value="GGDEF_dom"/>
</dbReference>
<accession>A0ABT0JUZ4</accession>
<feature type="transmembrane region" description="Helical" evidence="2">
    <location>
        <begin position="346"/>
        <end position="364"/>
    </location>
</feature>
<keyword evidence="5" id="KW-1185">Reference proteome</keyword>
<evidence type="ECO:0000256" key="1">
    <source>
        <dbReference type="SAM" id="MobiDB-lite"/>
    </source>
</evidence>
<feature type="transmembrane region" description="Helical" evidence="2">
    <location>
        <begin position="241"/>
        <end position="262"/>
    </location>
</feature>
<keyword evidence="2" id="KW-0472">Membrane</keyword>
<evidence type="ECO:0000256" key="2">
    <source>
        <dbReference type="SAM" id="Phobius"/>
    </source>
</evidence>
<dbReference type="SMART" id="SM00267">
    <property type="entry name" value="GGDEF"/>
    <property type="match status" value="1"/>
</dbReference>
<dbReference type="Gene3D" id="3.30.70.270">
    <property type="match status" value="1"/>
</dbReference>
<feature type="domain" description="GGDEF" evidence="3">
    <location>
        <begin position="421"/>
        <end position="557"/>
    </location>
</feature>
<feature type="compositionally biased region" description="Low complexity" evidence="1">
    <location>
        <begin position="558"/>
        <end position="572"/>
    </location>
</feature>
<evidence type="ECO:0000313" key="5">
    <source>
        <dbReference type="Proteomes" id="UP001201873"/>
    </source>
</evidence>
<dbReference type="PANTHER" id="PTHR46663">
    <property type="entry name" value="DIGUANYLATE CYCLASE DGCT-RELATED"/>
    <property type="match status" value="1"/>
</dbReference>
<dbReference type="RefSeq" id="WP_248823799.1">
    <property type="nucleotide sequence ID" value="NZ_JALKFT010000004.1"/>
</dbReference>
<feature type="transmembrane region" description="Helical" evidence="2">
    <location>
        <begin position="208"/>
        <end position="229"/>
    </location>
</feature>
<dbReference type="PROSITE" id="PS50887">
    <property type="entry name" value="GGDEF"/>
    <property type="match status" value="1"/>
</dbReference>
<dbReference type="Proteomes" id="UP001201873">
    <property type="component" value="Unassembled WGS sequence"/>
</dbReference>
<dbReference type="CDD" id="cd01949">
    <property type="entry name" value="GGDEF"/>
    <property type="match status" value="1"/>
</dbReference>
<feature type="transmembrane region" description="Helical" evidence="2">
    <location>
        <begin position="172"/>
        <end position="192"/>
    </location>
</feature>
<feature type="transmembrane region" description="Helical" evidence="2">
    <location>
        <begin position="38"/>
        <end position="58"/>
    </location>
</feature>
<evidence type="ECO:0000259" key="3">
    <source>
        <dbReference type="PROSITE" id="PS50887"/>
    </source>
</evidence>
<proteinExistence type="predicted"/>
<gene>
    <name evidence="4" type="ORF">MXD59_06155</name>
</gene>
<dbReference type="SUPFAM" id="SSF55073">
    <property type="entry name" value="Nucleotide cyclase"/>
    <property type="match status" value="1"/>
</dbReference>
<comment type="caution">
    <text evidence="4">The sequence shown here is derived from an EMBL/GenBank/DDBJ whole genome shotgun (WGS) entry which is preliminary data.</text>
</comment>
<protein>
    <submittedName>
        <fullName evidence="4">GGDEF domain-containing protein</fullName>
    </submittedName>
</protein>
<dbReference type="NCBIfam" id="TIGR00254">
    <property type="entry name" value="GGDEF"/>
    <property type="match status" value="1"/>
</dbReference>
<keyword evidence="2" id="KW-1133">Transmembrane helix</keyword>
<feature type="transmembrane region" description="Helical" evidence="2">
    <location>
        <begin position="101"/>
        <end position="122"/>
    </location>
</feature>
<sequence>MRRAGVPLATDPEASPGAPSTSGVALALPPAAPLGGRAFVLLACATAVLVAAVLIPQAALDGGSRRPFEIFGPLVLSGWSLLLGVVAVLRTRREERRWRALLTGALVFVVVGAIQWIVVFGVDHDRRVHYTSLNAVHLVPVGLAFLAVLALPGEPRRDAADPRRAKPDLGRYLLMLLDGLLIAGSVLLLLWVEVLGDLHGSGLSAARYWLGLGTILGSAAQLFALLLLLTFGRPRSPRAVVLYAAGALCITVATGASVQWALIQRVEINQTASAWVGLALGPPLLGLAMLVPPGRRRPGPGLTSAPGTPGRSWGDQFAVWAHVYLPYLPLSAVAGLVVATAARGDALRGVTLALFIALVGLVLIRQMVTVAQNTRLLVSVRVAQQELHYQVLHDPLTGLGNRMLFDAEVADAVQDHRAHGTPVGLLYCDLDDFKAVNDTLGHAAGDELLRAVAGRIRGAVRRGDLAARIGGDEFAVLLRDLGNDPRAVGELTAQRVREAMYTPLRVHGHDRRVSVSVGLAVVAAAGPLESPEELLRRADRAMYAAKSGRRRRPPAAPDPAAAPATGPPAALRPAPPTGHGGAMTDGDPVIPRPV</sequence>
<dbReference type="Pfam" id="PF00990">
    <property type="entry name" value="GGDEF"/>
    <property type="match status" value="1"/>
</dbReference>
<dbReference type="InterPro" id="IPR029787">
    <property type="entry name" value="Nucleotide_cyclase"/>
</dbReference>
<keyword evidence="2" id="KW-0812">Transmembrane</keyword>
<name>A0ABT0JUZ4_9ACTN</name>
<dbReference type="PANTHER" id="PTHR46663:SF2">
    <property type="entry name" value="GGDEF DOMAIN-CONTAINING PROTEIN"/>
    <property type="match status" value="1"/>
</dbReference>
<feature type="region of interest" description="Disordered" evidence="1">
    <location>
        <begin position="1"/>
        <end position="21"/>
    </location>
</feature>
<feature type="region of interest" description="Disordered" evidence="1">
    <location>
        <begin position="544"/>
        <end position="594"/>
    </location>
</feature>
<dbReference type="EMBL" id="JALKFT010000004">
    <property type="protein sequence ID" value="MCK9875366.1"/>
    <property type="molecule type" value="Genomic_DNA"/>
</dbReference>
<evidence type="ECO:0000313" key="4">
    <source>
        <dbReference type="EMBL" id="MCK9875366.1"/>
    </source>
</evidence>
<dbReference type="InterPro" id="IPR043128">
    <property type="entry name" value="Rev_trsase/Diguanyl_cyclase"/>
</dbReference>
<reference evidence="4 5" key="1">
    <citation type="submission" date="2022-04" db="EMBL/GenBank/DDBJ databases">
        <title>Genome diversity in the genus Frankia.</title>
        <authorList>
            <person name="Carlos-Shanley C."/>
            <person name="Hahn D."/>
        </authorList>
    </citation>
    <scope>NUCLEOTIDE SEQUENCE [LARGE SCALE GENOMIC DNA]</scope>
    <source>
        <strain evidence="4 5">Ag45/Mut15</strain>
    </source>
</reference>
<feature type="transmembrane region" description="Helical" evidence="2">
    <location>
        <begin position="70"/>
        <end position="89"/>
    </location>
</feature>